<dbReference type="InterPro" id="IPR003661">
    <property type="entry name" value="HisK_dim/P_dom"/>
</dbReference>
<dbReference type="OrthoDB" id="1924787at2759"/>
<dbReference type="SUPFAM" id="SSF47384">
    <property type="entry name" value="Homodimeric domain of signal transducing histidine kinase"/>
    <property type="match status" value="1"/>
</dbReference>
<feature type="compositionally biased region" description="Acidic residues" evidence="4">
    <location>
        <begin position="573"/>
        <end position="589"/>
    </location>
</feature>
<dbReference type="Gene3D" id="3.40.50.2300">
    <property type="match status" value="1"/>
</dbReference>
<evidence type="ECO:0000313" key="9">
    <source>
        <dbReference type="Proteomes" id="UP000078561"/>
    </source>
</evidence>
<feature type="region of interest" description="Disordered" evidence="4">
    <location>
        <begin position="1218"/>
        <end position="1343"/>
    </location>
</feature>
<feature type="compositionally biased region" description="Low complexity" evidence="4">
    <location>
        <begin position="993"/>
        <end position="1021"/>
    </location>
</feature>
<dbReference type="Pfam" id="PF00512">
    <property type="entry name" value="HisKA"/>
    <property type="match status" value="1"/>
</dbReference>
<keyword evidence="9" id="KW-1185">Reference proteome</keyword>
<name>A0A163IQE1_ABSGL</name>
<dbReference type="CDD" id="cd00082">
    <property type="entry name" value="HisKA"/>
    <property type="match status" value="1"/>
</dbReference>
<dbReference type="PROSITE" id="PS50109">
    <property type="entry name" value="HIS_KIN"/>
    <property type="match status" value="1"/>
</dbReference>
<evidence type="ECO:0000259" key="6">
    <source>
        <dbReference type="PROSITE" id="PS50109"/>
    </source>
</evidence>
<gene>
    <name evidence="8" type="primary">ABSGL_00080.1 scaffold 134</name>
</gene>
<feature type="compositionally biased region" description="Low complexity" evidence="4">
    <location>
        <begin position="1322"/>
        <end position="1333"/>
    </location>
</feature>
<accession>A0A163IQE1</accession>
<feature type="compositionally biased region" description="Basic residues" evidence="4">
    <location>
        <begin position="1480"/>
        <end position="1489"/>
    </location>
</feature>
<evidence type="ECO:0000313" key="8">
    <source>
        <dbReference type="EMBL" id="SAL94794.1"/>
    </source>
</evidence>
<dbReference type="InterPro" id="IPR001789">
    <property type="entry name" value="Sig_transdc_resp-reg_receiver"/>
</dbReference>
<evidence type="ECO:0008006" key="10">
    <source>
        <dbReference type="Google" id="ProtNLM"/>
    </source>
</evidence>
<feature type="compositionally biased region" description="Low complexity" evidence="4">
    <location>
        <begin position="1218"/>
        <end position="1235"/>
    </location>
</feature>
<evidence type="ECO:0000256" key="1">
    <source>
        <dbReference type="ARBA" id="ARBA00022553"/>
    </source>
</evidence>
<dbReference type="EMBL" id="LT549935">
    <property type="protein sequence ID" value="SAL94794.1"/>
    <property type="molecule type" value="Genomic_DNA"/>
</dbReference>
<dbReference type="STRING" id="4829.A0A163IQE1"/>
<feature type="domain" description="Histidine kinase" evidence="6">
    <location>
        <begin position="767"/>
        <end position="1120"/>
    </location>
</feature>
<feature type="region of interest" description="Disordered" evidence="4">
    <location>
        <begin position="1123"/>
        <end position="1206"/>
    </location>
</feature>
<dbReference type="PANTHER" id="PTHR45339:SF1">
    <property type="entry name" value="HYBRID SIGNAL TRANSDUCTION HISTIDINE KINASE J"/>
    <property type="match status" value="1"/>
</dbReference>
<feature type="compositionally biased region" description="Low complexity" evidence="4">
    <location>
        <begin position="1184"/>
        <end position="1196"/>
    </location>
</feature>
<evidence type="ECO:0000256" key="2">
    <source>
        <dbReference type="ARBA" id="ARBA00023012"/>
    </source>
</evidence>
<keyword evidence="5" id="KW-0472">Membrane</keyword>
<sequence>MATVLRINKRWTFIAAASLFFIFFTLGRFLLYNSASFHPAAPALPVLDVAQYWPSPVQDGFCLPKIYVYEAPASFQVPESVRQGRCHESNYNAENILHDQLLDPSSVVHQRYVTKDPDEATLFFIPFFGSCYLYNCWSQNNWNWDERCEVDAKYVTPMMDMVIQDHPYWNRTQGRDHLMIHPMDKTYTYYDTHRRFTNATFLTTVGDKRAIWMARHRYHRDIVIPSATRLIHHLQVNVTDYLDSEGHPLHQRRRGRDIFVLFQGCCDNVEVHDLYSNGIRSLLFEHFRHYRGYDIGMGVADLEYADKLARAKYGLAPMGWTLDTTRIWEFMAFGVVPVVIADGIIEPFEMDVDWDSFIVRIRRDQVHRLDEILRGISDKDYEYKRAKLWELGRRVGLEMDAWHFIVRELCRMHEINQPVNLQLGVAMTTYRANSDLPTTLIDIPKTPIPTAATYQGLLADTSGPSKTEIAATTVGPKSPSSSSMFASTTTVAQQNLMLKTYSLVGADYLDSVAETIRTMTQAQTVIIQQVITLDECHSMTERLEARGIKLNLACLDNTSSVDDEGDYHNNKVDEDEDEDEDDNDNDNDESGLTLWYQLLGQKRHRRHRTRKPTATTTKEEQQQHNNQLLLTRACSSSLSSVEISKHCVIPMMLLQDTPPVKTLMEGEYISNRNSYAIAQDDPQVLPPHTSFVGIRLQGPHALPLGLLMVCHDQAKAEPWYKETHQLIKSVATRTMRELSGIRDSERLVKAKNDATQDAESKIKFLADMSHEIRTPMNAVIALTDLLLQERSSLNDEQIEHLEVIQTSGHHLLTVINDILDISKINHDPKFKLEERRFSLRKCIKDALNMARHQASMSQLNKLVYVAECPQGMEGPIQHTINSLERMGALPPSHYKGKVLLPLIWNIDMDVPDYLIGDTMRLTQILLNLCSNAVKFTKKGGIRVRIRRYVPTPLQSSNQQQQQQQSKLKQRYEAKLETIYTRAMQWKTTQASDNNSNNNNSSNNINNPLASAGACGSNNNGNHEGDVDDDEDDDDTEAPQPEKTILEICVTDTGIGIPSDRLPRLFKSFSQIDISTARRYGGTGLGLAISSTLVNRMGGGLWVESEEGVGSTFALTLPMTLDDGSGSRHRGWLSNSSSRRGGGGRHYGSESTTTSSMVTSPPSPGSSISDGSSSVHSGIYEKSDSSCSSTQQSFTSPSPVPHLSSSTAAAASNSLGYFPSVSSTTPPPSSLSSSPSYHPTQPNSMHPHRLRQQSSWTTTRQQQQQQHQQQQQQQQTFPPTTPPGGPEVHSDSLSSDHHKEMKSDQKRPLIRRSNDGLIHEKSSTSPPTSLSTKYSSRHHRKKSTNTEENFALMYPIKILLAEDNVLNQKIAISILKRLGYHDVVATNNGKEALDMMRTIKFDVIFMDLYMPEMDGLEATREIIAQRQRPHDLINVDDVYIIALTASASNQDRQICIDAGMNDFISKPFTMMEMKAALKTCGNKRAKRRKQRREEQPDDNEGGIATHKSTSRDTRDNDHAMTEDSSLPPTHLP</sequence>
<keyword evidence="5" id="KW-1133">Transmembrane helix</keyword>
<dbReference type="InterPro" id="IPR004358">
    <property type="entry name" value="Sig_transdc_His_kin-like_C"/>
</dbReference>
<dbReference type="CDD" id="cd16922">
    <property type="entry name" value="HATPase_EvgS-ArcB-TorS-like"/>
    <property type="match status" value="1"/>
</dbReference>
<evidence type="ECO:0000256" key="5">
    <source>
        <dbReference type="SAM" id="Phobius"/>
    </source>
</evidence>
<dbReference type="Pfam" id="PF00072">
    <property type="entry name" value="Response_reg"/>
    <property type="match status" value="1"/>
</dbReference>
<dbReference type="SMART" id="SM00448">
    <property type="entry name" value="REC"/>
    <property type="match status" value="1"/>
</dbReference>
<feature type="compositionally biased region" description="Low complexity" evidence="4">
    <location>
        <begin position="1148"/>
        <end position="1177"/>
    </location>
</feature>
<feature type="compositionally biased region" description="Acidic residues" evidence="4">
    <location>
        <begin position="1025"/>
        <end position="1036"/>
    </location>
</feature>
<feature type="modified residue" description="4-aspartylphosphate" evidence="3">
    <location>
        <position position="1406"/>
    </location>
</feature>
<protein>
    <recommendedName>
        <fullName evidence="10">Histidine kinase</fullName>
    </recommendedName>
</protein>
<dbReference type="GO" id="GO:0000155">
    <property type="term" value="F:phosphorelay sensor kinase activity"/>
    <property type="evidence" value="ECO:0007669"/>
    <property type="project" value="InterPro"/>
</dbReference>
<feature type="region of interest" description="Disordered" evidence="4">
    <location>
        <begin position="602"/>
        <end position="625"/>
    </location>
</feature>
<feature type="compositionally biased region" description="Polar residues" evidence="4">
    <location>
        <begin position="1521"/>
        <end position="1531"/>
    </location>
</feature>
<dbReference type="InterPro" id="IPR040911">
    <property type="entry name" value="Exostosin_GT47"/>
</dbReference>
<dbReference type="PROSITE" id="PS50110">
    <property type="entry name" value="RESPONSE_REGULATORY"/>
    <property type="match status" value="1"/>
</dbReference>
<reference evidence="8" key="1">
    <citation type="submission" date="2016-04" db="EMBL/GenBank/DDBJ databases">
        <authorList>
            <person name="Evans L.H."/>
            <person name="Alamgir A."/>
            <person name="Owens N."/>
            <person name="Weber N.D."/>
            <person name="Virtaneva K."/>
            <person name="Barbian K."/>
            <person name="Babar A."/>
            <person name="Rosenke K."/>
        </authorList>
    </citation>
    <scope>NUCLEOTIDE SEQUENCE [LARGE SCALE GENOMIC DNA]</scope>
    <source>
        <strain evidence="8">CBS 101.48</strain>
    </source>
</reference>
<dbReference type="InParanoid" id="A0A163IQE1"/>
<dbReference type="SMART" id="SM00388">
    <property type="entry name" value="HisKA"/>
    <property type="match status" value="1"/>
</dbReference>
<evidence type="ECO:0000256" key="4">
    <source>
        <dbReference type="SAM" id="MobiDB-lite"/>
    </source>
</evidence>
<dbReference type="InterPro" id="IPR003594">
    <property type="entry name" value="HATPase_dom"/>
</dbReference>
<dbReference type="CDD" id="cd17546">
    <property type="entry name" value="REC_hyHK_CKI1_RcsC-like"/>
    <property type="match status" value="1"/>
</dbReference>
<keyword evidence="1 3" id="KW-0597">Phosphoprotein</keyword>
<evidence type="ECO:0000256" key="3">
    <source>
        <dbReference type="PROSITE-ProRule" id="PRU00169"/>
    </source>
</evidence>
<dbReference type="Gene3D" id="3.30.565.10">
    <property type="entry name" value="Histidine kinase-like ATPase, C-terminal domain"/>
    <property type="match status" value="1"/>
</dbReference>
<dbReference type="InterPro" id="IPR036890">
    <property type="entry name" value="HATPase_C_sf"/>
</dbReference>
<dbReference type="Gene3D" id="1.10.287.130">
    <property type="match status" value="1"/>
</dbReference>
<dbReference type="PRINTS" id="PR00344">
    <property type="entry name" value="BCTRLSENSOR"/>
</dbReference>
<dbReference type="InterPro" id="IPR005467">
    <property type="entry name" value="His_kinase_dom"/>
</dbReference>
<feature type="transmembrane region" description="Helical" evidence="5">
    <location>
        <begin position="12"/>
        <end position="31"/>
    </location>
</feature>
<proteinExistence type="predicted"/>
<keyword evidence="2" id="KW-0902">Two-component regulatory system</keyword>
<dbReference type="SUPFAM" id="SSF52172">
    <property type="entry name" value="CheY-like"/>
    <property type="match status" value="1"/>
</dbReference>
<feature type="compositionally biased region" description="Basic and acidic residues" evidence="4">
    <location>
        <begin position="1287"/>
        <end position="1321"/>
    </location>
</feature>
<feature type="compositionally biased region" description="Basic and acidic residues" evidence="4">
    <location>
        <begin position="1508"/>
        <end position="1520"/>
    </location>
</feature>
<feature type="domain" description="Response regulatory" evidence="7">
    <location>
        <begin position="1356"/>
        <end position="1480"/>
    </location>
</feature>
<dbReference type="Proteomes" id="UP000078561">
    <property type="component" value="Unassembled WGS sequence"/>
</dbReference>
<feature type="region of interest" description="Disordered" evidence="4">
    <location>
        <begin position="561"/>
        <end position="590"/>
    </location>
</feature>
<dbReference type="InterPro" id="IPR036097">
    <property type="entry name" value="HisK_dim/P_sf"/>
</dbReference>
<feature type="region of interest" description="Disordered" evidence="4">
    <location>
        <begin position="989"/>
        <end position="1044"/>
    </location>
</feature>
<keyword evidence="5" id="KW-0812">Transmembrane</keyword>
<evidence type="ECO:0000259" key="7">
    <source>
        <dbReference type="PROSITE" id="PS50110"/>
    </source>
</evidence>
<feature type="compositionally biased region" description="Basic residues" evidence="4">
    <location>
        <begin position="602"/>
        <end position="611"/>
    </location>
</feature>
<organism evidence="8">
    <name type="scientific">Absidia glauca</name>
    <name type="common">Pin mould</name>
    <dbReference type="NCBI Taxonomy" id="4829"/>
    <lineage>
        <taxon>Eukaryota</taxon>
        <taxon>Fungi</taxon>
        <taxon>Fungi incertae sedis</taxon>
        <taxon>Mucoromycota</taxon>
        <taxon>Mucoromycotina</taxon>
        <taxon>Mucoromycetes</taxon>
        <taxon>Mucorales</taxon>
        <taxon>Cunninghamellaceae</taxon>
        <taxon>Absidia</taxon>
    </lineage>
</organism>
<dbReference type="InterPro" id="IPR011006">
    <property type="entry name" value="CheY-like_superfamily"/>
</dbReference>
<dbReference type="Pfam" id="PF03016">
    <property type="entry name" value="Exostosin_GT47"/>
    <property type="match status" value="1"/>
</dbReference>
<dbReference type="SMART" id="SM00387">
    <property type="entry name" value="HATPase_c"/>
    <property type="match status" value="1"/>
</dbReference>
<dbReference type="PANTHER" id="PTHR45339">
    <property type="entry name" value="HYBRID SIGNAL TRANSDUCTION HISTIDINE KINASE J"/>
    <property type="match status" value="1"/>
</dbReference>
<dbReference type="SUPFAM" id="SSF55874">
    <property type="entry name" value="ATPase domain of HSP90 chaperone/DNA topoisomerase II/histidine kinase"/>
    <property type="match status" value="1"/>
</dbReference>
<dbReference type="Pfam" id="PF02518">
    <property type="entry name" value="HATPase_c"/>
    <property type="match status" value="1"/>
</dbReference>
<feature type="compositionally biased region" description="Low complexity" evidence="4">
    <location>
        <begin position="1260"/>
        <end position="1274"/>
    </location>
</feature>
<feature type="region of interest" description="Disordered" evidence="4">
    <location>
        <begin position="1478"/>
        <end position="1531"/>
    </location>
</feature>